<dbReference type="InterPro" id="IPR002708">
    <property type="entry name" value="HcyBio"/>
</dbReference>
<accession>X1DXX9</accession>
<comment type="caution">
    <text evidence="2">The sequence shown here is derived from an EMBL/GenBank/DDBJ whole genome shotgun (WGS) entry which is preliminary data.</text>
</comment>
<dbReference type="AlphaFoldDB" id="X1DXX9"/>
<evidence type="ECO:0000259" key="1">
    <source>
        <dbReference type="Pfam" id="PF01837"/>
    </source>
</evidence>
<feature type="non-terminal residue" evidence="2">
    <location>
        <position position="1"/>
    </location>
</feature>
<name>X1DXX9_9ZZZZ</name>
<reference evidence="2" key="1">
    <citation type="journal article" date="2014" name="Front. Microbiol.">
        <title>High frequency of phylogenetically diverse reductive dehalogenase-homologous genes in deep subseafloor sedimentary metagenomes.</title>
        <authorList>
            <person name="Kawai M."/>
            <person name="Futagami T."/>
            <person name="Toyoda A."/>
            <person name="Takaki Y."/>
            <person name="Nishi S."/>
            <person name="Hori S."/>
            <person name="Arai W."/>
            <person name="Tsubouchi T."/>
            <person name="Morono Y."/>
            <person name="Uchiyama I."/>
            <person name="Ito T."/>
            <person name="Fujiyama A."/>
            <person name="Inagaki F."/>
            <person name="Takami H."/>
        </authorList>
    </citation>
    <scope>NUCLEOTIDE SEQUENCE</scope>
    <source>
        <strain evidence="2">Expedition CK06-06</strain>
    </source>
</reference>
<protein>
    <recommendedName>
        <fullName evidence="1">Homocysteine biosynthesis enzyme sulfur-incorporation domain-containing protein</fullName>
    </recommendedName>
</protein>
<dbReference type="EMBL" id="BARU01003645">
    <property type="protein sequence ID" value="GAH25886.1"/>
    <property type="molecule type" value="Genomic_DNA"/>
</dbReference>
<dbReference type="Pfam" id="PF01837">
    <property type="entry name" value="HcyBio"/>
    <property type="match status" value="1"/>
</dbReference>
<sequence>WLNDVHAYHGNAAADCYIGCTRMADIRPFEYGGGHVIEDLVSGKEIRLRGNSYTTDCYPLAEVDTNFTIDEINQAVLLNPRNAYQRYVCAVNSSDKTLYTYMGKLLPKFGNAHFAGAGALSPLSNDPDYETIGIGIRIFLGGGIGYVIGEGTQHNPGSRFGTLFVKGDLKQMTPEYLRGVTYEKYGTSLFVGLGIAIPILNEGLAKKTAIADADLLTDVIDYGVPRRDRPKLRQVSYKEMKSGFIELNGKKVKCSPMSSFHHAKKIAETLKEWIQEGKFFLN</sequence>
<proteinExistence type="predicted"/>
<gene>
    <name evidence="2" type="ORF">S03H2_07769</name>
</gene>
<evidence type="ECO:0000313" key="2">
    <source>
        <dbReference type="EMBL" id="GAH25886.1"/>
    </source>
</evidence>
<feature type="domain" description="Homocysteine biosynthesis enzyme sulfur-incorporation" evidence="1">
    <location>
        <begin position="1"/>
        <end position="281"/>
    </location>
</feature>
<organism evidence="2">
    <name type="scientific">marine sediment metagenome</name>
    <dbReference type="NCBI Taxonomy" id="412755"/>
    <lineage>
        <taxon>unclassified sequences</taxon>
        <taxon>metagenomes</taxon>
        <taxon>ecological metagenomes</taxon>
    </lineage>
</organism>